<protein>
    <submittedName>
        <fullName evidence="1">Uncharacterized protein</fullName>
    </submittedName>
</protein>
<dbReference type="PANTHER" id="PTHR10775">
    <property type="entry name" value="OS08G0208400 PROTEIN"/>
    <property type="match status" value="1"/>
</dbReference>
<name>A0AAV0ZHX8_VICFA</name>
<dbReference type="PANTHER" id="PTHR10775:SF158">
    <property type="entry name" value="TNP2-LIKE TRANSPOSON PROTEIN"/>
    <property type="match status" value="1"/>
</dbReference>
<gene>
    <name evidence="1" type="ORF">VFH_II107480</name>
</gene>
<evidence type="ECO:0000313" key="2">
    <source>
        <dbReference type="Proteomes" id="UP001157006"/>
    </source>
</evidence>
<proteinExistence type="predicted"/>
<keyword evidence="2" id="KW-1185">Reference proteome</keyword>
<organism evidence="1 2">
    <name type="scientific">Vicia faba</name>
    <name type="common">Broad bean</name>
    <name type="synonym">Faba vulgaris</name>
    <dbReference type="NCBI Taxonomy" id="3906"/>
    <lineage>
        <taxon>Eukaryota</taxon>
        <taxon>Viridiplantae</taxon>
        <taxon>Streptophyta</taxon>
        <taxon>Embryophyta</taxon>
        <taxon>Tracheophyta</taxon>
        <taxon>Spermatophyta</taxon>
        <taxon>Magnoliopsida</taxon>
        <taxon>eudicotyledons</taxon>
        <taxon>Gunneridae</taxon>
        <taxon>Pentapetalae</taxon>
        <taxon>rosids</taxon>
        <taxon>fabids</taxon>
        <taxon>Fabales</taxon>
        <taxon>Fabaceae</taxon>
        <taxon>Papilionoideae</taxon>
        <taxon>50 kb inversion clade</taxon>
        <taxon>NPAAA clade</taxon>
        <taxon>Hologalegina</taxon>
        <taxon>IRL clade</taxon>
        <taxon>Fabeae</taxon>
        <taxon>Vicia</taxon>
    </lineage>
</organism>
<evidence type="ECO:0000313" key="1">
    <source>
        <dbReference type="EMBL" id="CAI8598001.1"/>
    </source>
</evidence>
<dbReference type="EMBL" id="OX451737">
    <property type="protein sequence ID" value="CAI8598001.1"/>
    <property type="molecule type" value="Genomic_DNA"/>
</dbReference>
<accession>A0AAV0ZHX8</accession>
<sequence length="228" mass="26609">MFDHLSWSPFTQGYTMWIHHGESFVRNSTISPSTIPNMVEDTIIVEDPIQNMINDAFRVDKNHANEIPYASNLEIDQEDYAMPSATQERNEAKEYYELAREREQTLYEGCRRYSRLSFLVKLYHIKCLCGLSEKAMAMILELIKDAFENANIPSSFYEAKKSITKLGLNYVKISACPNDCMLYWGEDEERETCKNFNTSKWKTNEDVSVNKKKKKIPAKVIRYFPLKP</sequence>
<dbReference type="AlphaFoldDB" id="A0AAV0ZHX8"/>
<reference evidence="1 2" key="1">
    <citation type="submission" date="2023-01" db="EMBL/GenBank/DDBJ databases">
        <authorList>
            <person name="Kreplak J."/>
        </authorList>
    </citation>
    <scope>NUCLEOTIDE SEQUENCE [LARGE SCALE GENOMIC DNA]</scope>
</reference>
<dbReference type="Proteomes" id="UP001157006">
    <property type="component" value="Chromosome 2"/>
</dbReference>